<accession>A0ABV6VYI4</accession>
<keyword evidence="2" id="KW-1185">Reference proteome</keyword>
<evidence type="ECO:0000313" key="1">
    <source>
        <dbReference type="EMBL" id="MFC1418748.1"/>
    </source>
</evidence>
<dbReference type="Proteomes" id="UP001592531">
    <property type="component" value="Unassembled WGS sequence"/>
</dbReference>
<comment type="caution">
    <text evidence="1">The sequence shown here is derived from an EMBL/GenBank/DDBJ whole genome shotgun (WGS) entry which is preliminary data.</text>
</comment>
<dbReference type="EMBL" id="JBHFAB010000013">
    <property type="protein sequence ID" value="MFC1418748.1"/>
    <property type="molecule type" value="Genomic_DNA"/>
</dbReference>
<dbReference type="RefSeq" id="WP_380537544.1">
    <property type="nucleotide sequence ID" value="NZ_JBHFAB010000013.1"/>
</dbReference>
<protein>
    <submittedName>
        <fullName evidence="1">Uncharacterized protein</fullName>
    </submittedName>
</protein>
<sequence length="226" mass="24686">MIKEGHGLTGTALTPHSGSTSIVPYIAAWSREVELDPVLRIDPEAGFTYEDFVPGDRDAYGALWRRQAIVSGDRGVAQLAKVNSRRQRRCMTRMLCQVCAGPPSRTSEGTLFLNEDQRTDWEDWPENLCMAHPPLCLPCAGESVDRCRYLLGSNVAVRVQDPQPWGVYGRQYALGPDNRLSGGKAVTLPYGDPGLGWTLAAQMVVCLVGCTIVDLADELARYGSSA</sequence>
<evidence type="ECO:0000313" key="2">
    <source>
        <dbReference type="Proteomes" id="UP001592531"/>
    </source>
</evidence>
<organism evidence="1 2">
    <name type="scientific">Streptacidiphilus cavernicola</name>
    <dbReference type="NCBI Taxonomy" id="3342716"/>
    <lineage>
        <taxon>Bacteria</taxon>
        <taxon>Bacillati</taxon>
        <taxon>Actinomycetota</taxon>
        <taxon>Actinomycetes</taxon>
        <taxon>Kitasatosporales</taxon>
        <taxon>Streptomycetaceae</taxon>
        <taxon>Streptacidiphilus</taxon>
    </lineage>
</organism>
<name>A0ABV6VYI4_9ACTN</name>
<proteinExistence type="predicted"/>
<reference evidence="1 2" key="1">
    <citation type="submission" date="2024-09" db="EMBL/GenBank/DDBJ databases">
        <authorList>
            <person name="Lee S.D."/>
        </authorList>
    </citation>
    <scope>NUCLEOTIDE SEQUENCE [LARGE SCALE GENOMIC DNA]</scope>
    <source>
        <strain evidence="1 2">N8-3</strain>
    </source>
</reference>
<gene>
    <name evidence="1" type="ORF">ACEZDE_19225</name>
</gene>